<proteinExistence type="inferred from homology"/>
<reference evidence="4 5" key="2">
    <citation type="submission" date="2016-05" db="EMBL/GenBank/DDBJ databases">
        <title>Lineage-specific infection strategies underlie the spectrum of fungal disease in amphibians.</title>
        <authorList>
            <person name="Cuomo C.A."/>
            <person name="Farrer R.A."/>
            <person name="James T."/>
            <person name="Longcore J."/>
            <person name="Birren B."/>
        </authorList>
    </citation>
    <scope>NUCLEOTIDE SEQUENCE [LARGE SCALE GENOMIC DNA]</scope>
    <source>
        <strain evidence="4 5">JEL423</strain>
    </source>
</reference>
<dbReference type="GO" id="GO:0000045">
    <property type="term" value="P:autophagosome assembly"/>
    <property type="evidence" value="ECO:0007669"/>
    <property type="project" value="TreeGrafter"/>
</dbReference>
<reference evidence="4 5" key="1">
    <citation type="submission" date="2006-10" db="EMBL/GenBank/DDBJ databases">
        <title>The Genome Sequence of Batrachochytrium dendrobatidis JEL423.</title>
        <authorList>
            <consortium name="The Broad Institute Genome Sequencing Platform"/>
            <person name="Birren B."/>
            <person name="Lander E."/>
            <person name="Galagan J."/>
            <person name="Cuomo C."/>
            <person name="Devon K."/>
            <person name="Jaffe D."/>
            <person name="Butler J."/>
            <person name="Alvarez P."/>
            <person name="Gnerre S."/>
            <person name="Grabherr M."/>
            <person name="Kleber M."/>
            <person name="Mauceli E."/>
            <person name="Brockman W."/>
            <person name="Young S."/>
            <person name="LaButti K."/>
            <person name="Sykes S."/>
            <person name="DeCaprio D."/>
            <person name="Crawford M."/>
            <person name="Koehrsen M."/>
            <person name="Engels R."/>
            <person name="Montgomery P."/>
            <person name="Pearson M."/>
            <person name="Howarth C."/>
            <person name="Larson L."/>
            <person name="White J."/>
            <person name="O'Leary S."/>
            <person name="Kodira C."/>
            <person name="Zeng Q."/>
            <person name="Yandava C."/>
            <person name="Alvarado L."/>
            <person name="Longcore J."/>
            <person name="James T."/>
        </authorList>
    </citation>
    <scope>NUCLEOTIDE SEQUENCE [LARGE SCALE GENOMIC DNA]</scope>
    <source>
        <strain evidence="4 5">JEL423</strain>
    </source>
</reference>
<dbReference type="GO" id="GO:0019901">
    <property type="term" value="F:protein kinase binding"/>
    <property type="evidence" value="ECO:0007669"/>
    <property type="project" value="TreeGrafter"/>
</dbReference>
<dbReference type="OrthoDB" id="10259639at2759"/>
<dbReference type="GO" id="GO:1990316">
    <property type="term" value="C:Atg1/ULK1 kinase complex"/>
    <property type="evidence" value="ECO:0007669"/>
    <property type="project" value="TreeGrafter"/>
</dbReference>
<sequence length="101" mass="11758">MFFERKTKKSWFTKADEDICWEKWDITLTPTQALTEQLQIQAHALLVKSFEECLVKISDKANEEKDHIPPMLTSEPFPCQITLTLQLATFWNTITNLIPTS</sequence>
<dbReference type="VEuPathDB" id="FungiDB:BDEG_20669"/>
<evidence type="ECO:0000256" key="2">
    <source>
        <dbReference type="ARBA" id="ARBA00018874"/>
    </source>
</evidence>
<dbReference type="Proteomes" id="UP000077115">
    <property type="component" value="Unassembled WGS sequence"/>
</dbReference>
<evidence type="ECO:0000256" key="1">
    <source>
        <dbReference type="ARBA" id="ARBA00007130"/>
    </source>
</evidence>
<keyword evidence="3" id="KW-0072">Autophagy</keyword>
<evidence type="ECO:0000313" key="5">
    <source>
        <dbReference type="Proteomes" id="UP000077115"/>
    </source>
</evidence>
<evidence type="ECO:0000256" key="3">
    <source>
        <dbReference type="ARBA" id="ARBA00023006"/>
    </source>
</evidence>
<name>A0A177W9X0_BATDL</name>
<evidence type="ECO:0000313" key="4">
    <source>
        <dbReference type="EMBL" id="OAJ36504.1"/>
    </source>
</evidence>
<accession>A0A177W9X0</accession>
<comment type="similarity">
    <text evidence="1">Belongs to the ATG101 family.</text>
</comment>
<dbReference type="STRING" id="403673.A0A177W9X0"/>
<dbReference type="PANTHER" id="PTHR13292:SF0">
    <property type="entry name" value="AUTOPHAGY-RELATED PROTEIN 101"/>
    <property type="match status" value="1"/>
</dbReference>
<dbReference type="EMBL" id="DS022300">
    <property type="protein sequence ID" value="OAJ36504.1"/>
    <property type="molecule type" value="Genomic_DNA"/>
</dbReference>
<protein>
    <recommendedName>
        <fullName evidence="2">Autophagy-related protein 101</fullName>
    </recommendedName>
</protein>
<dbReference type="InterPro" id="IPR012445">
    <property type="entry name" value="ATG101"/>
</dbReference>
<dbReference type="GO" id="GO:0000407">
    <property type="term" value="C:phagophore assembly site"/>
    <property type="evidence" value="ECO:0007669"/>
    <property type="project" value="TreeGrafter"/>
</dbReference>
<dbReference type="PANTHER" id="PTHR13292">
    <property type="entry name" value="AUTOPHAGY-RELATED PROTEIN 101"/>
    <property type="match status" value="1"/>
</dbReference>
<gene>
    <name evidence="4" type="ORF">BDEG_20669</name>
</gene>
<dbReference type="AlphaFoldDB" id="A0A177W9X0"/>
<organism evidence="4 5">
    <name type="scientific">Batrachochytrium dendrobatidis (strain JEL423)</name>
    <dbReference type="NCBI Taxonomy" id="403673"/>
    <lineage>
        <taxon>Eukaryota</taxon>
        <taxon>Fungi</taxon>
        <taxon>Fungi incertae sedis</taxon>
        <taxon>Chytridiomycota</taxon>
        <taxon>Chytridiomycota incertae sedis</taxon>
        <taxon>Chytridiomycetes</taxon>
        <taxon>Rhizophydiales</taxon>
        <taxon>Rhizophydiales incertae sedis</taxon>
        <taxon>Batrachochytrium</taxon>
    </lineage>
</organism>
<dbReference type="Pfam" id="PF07855">
    <property type="entry name" value="ATG101"/>
    <property type="match status" value="1"/>
</dbReference>